<feature type="coiled-coil region" evidence="1">
    <location>
        <begin position="179"/>
        <end position="213"/>
    </location>
</feature>
<feature type="signal peptide" evidence="2">
    <location>
        <begin position="1"/>
        <end position="27"/>
    </location>
</feature>
<evidence type="ECO:0000256" key="2">
    <source>
        <dbReference type="SAM" id="SignalP"/>
    </source>
</evidence>
<reference evidence="3 4" key="2">
    <citation type="journal article" date="2015" name="Stand. Genomic Sci.">
        <title>Draft genome sequence of Cellulomonas carbonis T26(T) and comparative analysis of six Cellulomonas genomes.</title>
        <authorList>
            <person name="Zhuang W."/>
            <person name="Zhang S."/>
            <person name="Xia X."/>
            <person name="Wang G."/>
        </authorList>
    </citation>
    <scope>NUCLEOTIDE SEQUENCE [LARGE SCALE GENOMIC DNA]</scope>
    <source>
        <strain evidence="3 4">T26</strain>
    </source>
</reference>
<feature type="non-terminal residue" evidence="3">
    <location>
        <position position="240"/>
    </location>
</feature>
<dbReference type="Proteomes" id="UP000029839">
    <property type="component" value="Unassembled WGS sequence"/>
</dbReference>
<feature type="chain" id="PRO_5001959500" evidence="2">
    <location>
        <begin position="28"/>
        <end position="240"/>
    </location>
</feature>
<comment type="caution">
    <text evidence="3">The sequence shown here is derived from an EMBL/GenBank/DDBJ whole genome shotgun (WGS) entry which is preliminary data.</text>
</comment>
<evidence type="ECO:0000313" key="4">
    <source>
        <dbReference type="Proteomes" id="UP000029839"/>
    </source>
</evidence>
<feature type="coiled-coil region" evidence="1">
    <location>
        <begin position="83"/>
        <end position="110"/>
    </location>
</feature>
<protein>
    <submittedName>
        <fullName evidence="3">Glycoside hydrolase</fullName>
    </submittedName>
</protein>
<keyword evidence="4" id="KW-1185">Reference proteome</keyword>
<accession>A0A0A0BR78</accession>
<dbReference type="EMBL" id="AXCY01000049">
    <property type="protein sequence ID" value="KGM10460.1"/>
    <property type="molecule type" value="Genomic_DNA"/>
</dbReference>
<evidence type="ECO:0000256" key="1">
    <source>
        <dbReference type="SAM" id="Coils"/>
    </source>
</evidence>
<reference evidence="3 4" key="1">
    <citation type="submission" date="2013-08" db="EMBL/GenBank/DDBJ databases">
        <title>Genome sequencing of Cellulomonas carbonis T26.</title>
        <authorList>
            <person name="Chen F."/>
            <person name="Li Y."/>
            <person name="Wang G."/>
        </authorList>
    </citation>
    <scope>NUCLEOTIDE SEQUENCE [LARGE SCALE GENOMIC DNA]</scope>
    <source>
        <strain evidence="3 4">T26</strain>
    </source>
</reference>
<dbReference type="InterPro" id="IPR006311">
    <property type="entry name" value="TAT_signal"/>
</dbReference>
<keyword evidence="2" id="KW-0732">Signal</keyword>
<keyword evidence="3" id="KW-0378">Hydrolase</keyword>
<gene>
    <name evidence="3" type="ORF">N868_15205</name>
</gene>
<dbReference type="AlphaFoldDB" id="A0A0A0BR78"/>
<organism evidence="3 4">
    <name type="scientific">Cellulomonas carbonis T26</name>
    <dbReference type="NCBI Taxonomy" id="947969"/>
    <lineage>
        <taxon>Bacteria</taxon>
        <taxon>Bacillati</taxon>
        <taxon>Actinomycetota</taxon>
        <taxon>Actinomycetes</taxon>
        <taxon>Micrococcales</taxon>
        <taxon>Cellulomonadaceae</taxon>
        <taxon>Cellulomonas</taxon>
    </lineage>
</organism>
<proteinExistence type="predicted"/>
<dbReference type="RefSeq" id="WP_368731357.1">
    <property type="nucleotide sequence ID" value="NZ_AXCY01000049.1"/>
</dbReference>
<dbReference type="PROSITE" id="PS51318">
    <property type="entry name" value="TAT"/>
    <property type="match status" value="1"/>
</dbReference>
<dbReference type="GO" id="GO:0016787">
    <property type="term" value="F:hydrolase activity"/>
    <property type="evidence" value="ECO:0007669"/>
    <property type="project" value="UniProtKB-KW"/>
</dbReference>
<dbReference type="Gene3D" id="6.10.250.3150">
    <property type="match status" value="1"/>
</dbReference>
<evidence type="ECO:0000313" key="3">
    <source>
        <dbReference type="EMBL" id="KGM10460.1"/>
    </source>
</evidence>
<keyword evidence="1" id="KW-0175">Coiled coil</keyword>
<sequence length="240" mass="25132">MPQHQPRRRLAAALLVALAVGAAPAVAAPGDDEVEAAHEAVASTAAQIARLESRLAEHSAVADTAWTAVEAAAERYTGALVAVEEAQQAARDAAEREEAARVELEAARAELGVIAMEAYRSGGSMDTVGAFLSADGFEDLVVRTEAVQRLGERAQGVVQRFQAAELVQATLAERTADALADAEAASAEADDALADAEAAQVAAQEQVDRATAERELLIVELAARRQTTVELERARQDAVD</sequence>
<name>A0A0A0BR78_9CELL</name>